<sequence>MVRQPERFIGAVNNQHFGGFCTLKRHLLRRKC</sequence>
<protein>
    <submittedName>
        <fullName evidence="1">Uncharacterized protein</fullName>
    </submittedName>
</protein>
<accession>A0A8S5LPF5</accession>
<dbReference type="EMBL" id="BK015886">
    <property type="protein sequence ID" value="DAD71727.1"/>
    <property type="molecule type" value="Genomic_DNA"/>
</dbReference>
<proteinExistence type="predicted"/>
<name>A0A8S5LPF5_9CAUD</name>
<organism evidence="1">
    <name type="scientific">Myoviridae sp. cti9m5</name>
    <dbReference type="NCBI Taxonomy" id="2827613"/>
    <lineage>
        <taxon>Viruses</taxon>
        <taxon>Duplodnaviria</taxon>
        <taxon>Heunggongvirae</taxon>
        <taxon>Uroviricota</taxon>
        <taxon>Caudoviricetes</taxon>
    </lineage>
</organism>
<reference evidence="1" key="1">
    <citation type="journal article" date="2021" name="Proc. Natl. Acad. Sci. U.S.A.">
        <title>A Catalog of Tens of Thousands of Viruses from Human Metagenomes Reveals Hidden Associations with Chronic Diseases.</title>
        <authorList>
            <person name="Tisza M.J."/>
            <person name="Buck C.B."/>
        </authorList>
    </citation>
    <scope>NUCLEOTIDE SEQUENCE</scope>
    <source>
        <strain evidence="1">Cti9m5</strain>
    </source>
</reference>
<evidence type="ECO:0000313" key="1">
    <source>
        <dbReference type="EMBL" id="DAD71727.1"/>
    </source>
</evidence>